<dbReference type="Proteomes" id="UP000294292">
    <property type="component" value="Chromosome"/>
</dbReference>
<accession>A0A4P6ZZZ8</accession>
<dbReference type="AlphaFoldDB" id="A0A4P6ZZZ8"/>
<organism evidence="2 3">
    <name type="scientific">Paenisporosarcina antarctica</name>
    <dbReference type="NCBI Taxonomy" id="417367"/>
    <lineage>
        <taxon>Bacteria</taxon>
        <taxon>Bacillati</taxon>
        <taxon>Bacillota</taxon>
        <taxon>Bacilli</taxon>
        <taxon>Bacillales</taxon>
        <taxon>Caryophanaceae</taxon>
        <taxon>Paenisporosarcina</taxon>
    </lineage>
</organism>
<sequence length="102" mass="11915">MSDKDFKALETGLTRPVSPLISSYMRTSLKTLRKHLPIIENSFIYPYNNGRIEGTKNKIKVLNHVNYGYRNLQNYKNRFILPFKLKPADKQSEQKQLRSKAA</sequence>
<evidence type="ECO:0000259" key="1">
    <source>
        <dbReference type="Pfam" id="PF01610"/>
    </source>
</evidence>
<reference evidence="2 3" key="1">
    <citation type="submission" date="2019-03" db="EMBL/GenBank/DDBJ databases">
        <title>Complete genome sequence of Paenisporosarcina antarctica CGMCC 1.6503T.</title>
        <authorList>
            <person name="Rong J.-C."/>
            <person name="Chi N.-Y."/>
            <person name="Zhang Q.-F."/>
        </authorList>
    </citation>
    <scope>NUCLEOTIDE SEQUENCE [LARGE SCALE GENOMIC DNA]</scope>
    <source>
        <strain evidence="2 3">CGMCC 1.6503</strain>
    </source>
</reference>
<dbReference type="RefSeq" id="WP_134210727.1">
    <property type="nucleotide sequence ID" value="NZ_CP038015.1"/>
</dbReference>
<evidence type="ECO:0000313" key="3">
    <source>
        <dbReference type="Proteomes" id="UP000294292"/>
    </source>
</evidence>
<protein>
    <recommendedName>
        <fullName evidence="1">Transposase IS204/IS1001/IS1096/IS1165 DDE domain-containing protein</fullName>
    </recommendedName>
</protein>
<dbReference type="OrthoDB" id="2455061at2"/>
<dbReference type="InterPro" id="IPR002560">
    <property type="entry name" value="Transposase_DDE"/>
</dbReference>
<dbReference type="Pfam" id="PF01610">
    <property type="entry name" value="DDE_Tnp_ISL3"/>
    <property type="match status" value="1"/>
</dbReference>
<proteinExistence type="predicted"/>
<dbReference type="EMBL" id="CP038015">
    <property type="protein sequence ID" value="QBP42171.1"/>
    <property type="molecule type" value="Genomic_DNA"/>
</dbReference>
<dbReference type="KEGG" id="panc:E2636_13890"/>
<feature type="domain" description="Transposase IS204/IS1001/IS1096/IS1165 DDE" evidence="1">
    <location>
        <begin position="25"/>
        <end position="78"/>
    </location>
</feature>
<gene>
    <name evidence="2" type="ORF">E2636_13890</name>
</gene>
<name>A0A4P6ZZZ8_9BACL</name>
<keyword evidence="3" id="KW-1185">Reference proteome</keyword>
<evidence type="ECO:0000313" key="2">
    <source>
        <dbReference type="EMBL" id="QBP42171.1"/>
    </source>
</evidence>